<protein>
    <submittedName>
        <fullName evidence="2">Uncharacterized protein</fullName>
    </submittedName>
</protein>
<sequence length="511" mass="57337">MEAPSITPQNVLDTIRNHLRSKLPRSPVNGSLAGNLTLIRLIHVAQALTADAEDAEDASTLISQLLPHFEPTEKVWPEKHERQKMAMCVKKWSQEDAVWVEAQLLQRARKEGTVDSLATPSSIMSMECLWVRGAIAQKGRDTRRHVEVVMDNIRVQPPVSYDVVSLRTGLRALQNLPNTLWATVNYERVLEKVLNRKTLSIGSLKEEKQSVRSRGVVHMHGVFTHDLSRHYALLYKEYCMSHYDFGVAMCGHSSVTDEEKGKGFKKWGLLKCSLKGKAQALTQFRPLVFVGCGGTLTDPHFLALFDRLNKHADGRPHFVLGRDPTVEPTLQASVEALNRRFPQVKLTYITYGRDYKDLGPFLLTQALAAHDSGRSHPCSVDSLVDQIKQDVSSVSWQEQKSLTRTVEDHLAVPLPTSRTIDEVEKVLKNHSHPVSDELAQQVRDALGKAAKRPLPFKESVLRTLKREFGKNRAFDRITNALPGGIPIMVPGTNDWGETAPESPKSKRRAQQ</sequence>
<dbReference type="Proteomes" id="UP000265618">
    <property type="component" value="Unassembled WGS sequence"/>
</dbReference>
<dbReference type="Pfam" id="PF13289">
    <property type="entry name" value="SIR2_2"/>
    <property type="match status" value="1"/>
</dbReference>
<keyword evidence="3" id="KW-1185">Reference proteome</keyword>
<proteinExistence type="predicted"/>
<evidence type="ECO:0000313" key="2">
    <source>
        <dbReference type="EMBL" id="GCA62961.1"/>
    </source>
</evidence>
<feature type="region of interest" description="Disordered" evidence="1">
    <location>
        <begin position="490"/>
        <end position="511"/>
    </location>
</feature>
<dbReference type="OrthoDB" id="9940519at2759"/>
<comment type="caution">
    <text evidence="2">The sequence shown here is derived from an EMBL/GenBank/DDBJ whole genome shotgun (WGS) entry which is preliminary data.</text>
</comment>
<gene>
    <name evidence="2" type="ORF">KIPB_006968</name>
</gene>
<dbReference type="AlphaFoldDB" id="A0A391NM83"/>
<reference evidence="2 3" key="1">
    <citation type="journal article" date="2018" name="PLoS ONE">
        <title>The draft genome of Kipferlia bialata reveals reductive genome evolution in fornicate parasites.</title>
        <authorList>
            <person name="Tanifuji G."/>
            <person name="Takabayashi S."/>
            <person name="Kume K."/>
            <person name="Takagi M."/>
            <person name="Nakayama T."/>
            <person name="Kamikawa R."/>
            <person name="Inagaki Y."/>
            <person name="Hashimoto T."/>
        </authorList>
    </citation>
    <scope>NUCLEOTIDE SEQUENCE [LARGE SCALE GENOMIC DNA]</scope>
    <source>
        <strain evidence="2">NY0173</strain>
    </source>
</reference>
<evidence type="ECO:0000313" key="3">
    <source>
        <dbReference type="Proteomes" id="UP000265618"/>
    </source>
</evidence>
<organism evidence="2 3">
    <name type="scientific">Kipferlia bialata</name>
    <dbReference type="NCBI Taxonomy" id="797122"/>
    <lineage>
        <taxon>Eukaryota</taxon>
        <taxon>Metamonada</taxon>
        <taxon>Carpediemonas-like organisms</taxon>
        <taxon>Kipferlia</taxon>
    </lineage>
</organism>
<accession>A0A391NM83</accession>
<dbReference type="EMBL" id="BDIP01001883">
    <property type="protein sequence ID" value="GCA62961.1"/>
    <property type="molecule type" value="Genomic_DNA"/>
</dbReference>
<name>A0A391NM83_9EUKA</name>
<evidence type="ECO:0000256" key="1">
    <source>
        <dbReference type="SAM" id="MobiDB-lite"/>
    </source>
</evidence>